<proteinExistence type="predicted"/>
<dbReference type="Proteomes" id="UP000228535">
    <property type="component" value="Unassembled WGS sequence"/>
</dbReference>
<sequence>MSLLLLSGLAVAAALLVFNPFDDNDRKKRLQPVRVPVRNRR</sequence>
<gene>
    <name evidence="1" type="ORF">CLV45_3973</name>
</gene>
<protein>
    <submittedName>
        <fullName evidence="1">Uncharacterized protein</fullName>
    </submittedName>
</protein>
<dbReference type="AlphaFoldDB" id="A0A2M9B5V2"/>
<dbReference type="EMBL" id="PGFA01000003">
    <property type="protein sequence ID" value="PJJ53312.1"/>
    <property type="molecule type" value="Genomic_DNA"/>
</dbReference>
<evidence type="ECO:0000313" key="1">
    <source>
        <dbReference type="EMBL" id="PJJ53312.1"/>
    </source>
</evidence>
<accession>A0A2M9B5V2</accession>
<organism evidence="1 2">
    <name type="scientific">Hymenobacter chitinivorans DSM 11115</name>
    <dbReference type="NCBI Taxonomy" id="1121954"/>
    <lineage>
        <taxon>Bacteria</taxon>
        <taxon>Pseudomonadati</taxon>
        <taxon>Bacteroidota</taxon>
        <taxon>Cytophagia</taxon>
        <taxon>Cytophagales</taxon>
        <taxon>Hymenobacteraceae</taxon>
        <taxon>Hymenobacter</taxon>
    </lineage>
</organism>
<dbReference type="RefSeq" id="WP_262496899.1">
    <property type="nucleotide sequence ID" value="NZ_PGFA01000003.1"/>
</dbReference>
<evidence type="ECO:0000313" key="2">
    <source>
        <dbReference type="Proteomes" id="UP000228535"/>
    </source>
</evidence>
<keyword evidence="2" id="KW-1185">Reference proteome</keyword>
<name>A0A2M9B5V2_9BACT</name>
<comment type="caution">
    <text evidence="1">The sequence shown here is derived from an EMBL/GenBank/DDBJ whole genome shotgun (WGS) entry which is preliminary data.</text>
</comment>
<reference evidence="1 2" key="1">
    <citation type="submission" date="2017-11" db="EMBL/GenBank/DDBJ databases">
        <title>Genomic Encyclopedia of Archaeal and Bacterial Type Strains, Phase II (KMG-II): From Individual Species to Whole Genera.</title>
        <authorList>
            <person name="Goeker M."/>
        </authorList>
    </citation>
    <scope>NUCLEOTIDE SEQUENCE [LARGE SCALE GENOMIC DNA]</scope>
    <source>
        <strain evidence="1 2">DSM 11115</strain>
    </source>
</reference>